<evidence type="ECO:0000256" key="1">
    <source>
        <dbReference type="SAM" id="MobiDB-lite"/>
    </source>
</evidence>
<proteinExistence type="predicted"/>
<protein>
    <submittedName>
        <fullName evidence="2">Uncharacterized protein</fullName>
    </submittedName>
</protein>
<gene>
    <name evidence="2" type="ORF">BDK51DRAFT_49414</name>
</gene>
<sequence>MKDDPPAYTSIGSRPWDGYLRTTESSPADGYDALDESGALEIWGADEQSIFLDVGQADGGFGPPLTTPGQPIIDTTTPVSLLASDTQPRGGSPVMSSSIFAPIGQTMTADLSLGMHPPRQSSILHSPDLFPQTPSPHPSPLLTPSLLYSPIVHSPAMDNEALRFSPMDSPVPYEGGFPVLDPASYSDHFPILDAQIAGILDLPIGLPSASEILMLTRGGSPVWSDLNGTLGALQVAGTMGSWDSGDEEAARAWEDWTGRPIAEALMIAAGTTPDMEERPRRSKPRGFTFASDGAIVDGTAASPSPPPPPRKPLFTALETHAGIAQATQPRPTPLTNEIEPTPIDLLPLQPNPGDFPASPPRPPKTFLYLEAPTDPARGARRFMAEARFSCSVCRSEIGTLVVHGDKVAMQALYDVDVDCLSCRRLPANGAGPVPTRRRGRRATKCDSVECDCCKRRIGHGHLRQAGASSEDDGEQTAARDGHKLATMYSVVCSSCKPRYALCTQCGGGGG</sequence>
<feature type="region of interest" description="Disordered" evidence="1">
    <location>
        <begin position="1"/>
        <end position="33"/>
    </location>
</feature>
<feature type="non-terminal residue" evidence="2">
    <location>
        <position position="510"/>
    </location>
</feature>
<name>A0A4P9W3D1_9FUNG</name>
<evidence type="ECO:0000313" key="2">
    <source>
        <dbReference type="EMBL" id="RKO84626.1"/>
    </source>
</evidence>
<dbReference type="EMBL" id="KZ999908">
    <property type="protein sequence ID" value="RKO84626.1"/>
    <property type="molecule type" value="Genomic_DNA"/>
</dbReference>
<accession>A0A4P9W3D1</accession>
<reference evidence="3" key="1">
    <citation type="journal article" date="2018" name="Nat. Microbiol.">
        <title>Leveraging single-cell genomics to expand the fungal tree of life.</title>
        <authorList>
            <person name="Ahrendt S.R."/>
            <person name="Quandt C.A."/>
            <person name="Ciobanu D."/>
            <person name="Clum A."/>
            <person name="Salamov A."/>
            <person name="Andreopoulos B."/>
            <person name="Cheng J.F."/>
            <person name="Woyke T."/>
            <person name="Pelin A."/>
            <person name="Henrissat B."/>
            <person name="Reynolds N.K."/>
            <person name="Benny G.L."/>
            <person name="Smith M.E."/>
            <person name="James T.Y."/>
            <person name="Grigoriev I.V."/>
        </authorList>
    </citation>
    <scope>NUCLEOTIDE SEQUENCE [LARGE SCALE GENOMIC DNA]</scope>
</reference>
<evidence type="ECO:0000313" key="3">
    <source>
        <dbReference type="Proteomes" id="UP000269721"/>
    </source>
</evidence>
<organism evidence="2 3">
    <name type="scientific">Blyttiomyces helicus</name>
    <dbReference type="NCBI Taxonomy" id="388810"/>
    <lineage>
        <taxon>Eukaryota</taxon>
        <taxon>Fungi</taxon>
        <taxon>Fungi incertae sedis</taxon>
        <taxon>Chytridiomycota</taxon>
        <taxon>Chytridiomycota incertae sedis</taxon>
        <taxon>Chytridiomycetes</taxon>
        <taxon>Chytridiomycetes incertae sedis</taxon>
        <taxon>Blyttiomyces</taxon>
    </lineage>
</organism>
<dbReference type="Proteomes" id="UP000269721">
    <property type="component" value="Unassembled WGS sequence"/>
</dbReference>
<keyword evidence="3" id="KW-1185">Reference proteome</keyword>
<dbReference type="AlphaFoldDB" id="A0A4P9W3D1"/>